<proteinExistence type="predicted"/>
<comment type="caution">
    <text evidence="2">The sequence shown here is derived from an EMBL/GenBank/DDBJ whole genome shotgun (WGS) entry which is preliminary data.</text>
</comment>
<dbReference type="InterPro" id="IPR036866">
    <property type="entry name" value="RibonucZ/Hydroxyglut_hydro"/>
</dbReference>
<dbReference type="Pfam" id="PF12706">
    <property type="entry name" value="Lactamase_B_2"/>
    <property type="match status" value="1"/>
</dbReference>
<reference evidence="2 3" key="1">
    <citation type="submission" date="2024-01" db="EMBL/GenBank/DDBJ databases">
        <title>Genome insights into Plantactinospora sonchi sp. nov.</title>
        <authorList>
            <person name="Wang L."/>
        </authorList>
    </citation>
    <scope>NUCLEOTIDE SEQUENCE [LARGE SCALE GENOMIC DNA]</scope>
    <source>
        <strain evidence="2 3">NEAU-QY2</strain>
    </source>
</reference>
<dbReference type="SUPFAM" id="SSF56281">
    <property type="entry name" value="Metallo-hydrolase/oxidoreductase"/>
    <property type="match status" value="1"/>
</dbReference>
<gene>
    <name evidence="2" type="ORF">V1633_21405</name>
</gene>
<name>A0ABU7RX06_9ACTN</name>
<dbReference type="RefSeq" id="WP_331216146.1">
    <property type="nucleotide sequence ID" value="NZ_JAZGQK010000017.1"/>
</dbReference>
<protein>
    <submittedName>
        <fullName evidence="2">MBL fold metallo-hydrolase</fullName>
    </submittedName>
</protein>
<dbReference type="PANTHER" id="PTHR46018">
    <property type="entry name" value="ZINC PHOSPHODIESTERASE ELAC PROTEIN 1"/>
    <property type="match status" value="1"/>
</dbReference>
<accession>A0ABU7RX06</accession>
<dbReference type="Gene3D" id="3.60.15.10">
    <property type="entry name" value="Ribonuclease Z/Hydroxyacylglutathione hydrolase-like"/>
    <property type="match status" value="1"/>
</dbReference>
<sequence>MRITILGGHAAYPTVDAACSGYLVERDGFHLLVDPGYAVLPRLLAGTSAHDVDAVYVSHGHPDHCADLQPLLRIRALTDPDAPALPVFTPRGSLDRLLAIDEPGLIDASYDLREFEPGAEFEIGPFRAATWGLPHWLPNAGVRLTAGGRMFAYTGDTGPSPHLVELAREADLLLAEATFADELPARYAGNLSTAAEVGRYAAEAGAARVLLTHLWPRVEPAAFVTAAGAGFTGPVEVAESGLVVDV</sequence>
<evidence type="ECO:0000259" key="1">
    <source>
        <dbReference type="SMART" id="SM00849"/>
    </source>
</evidence>
<dbReference type="EMBL" id="JAZGQK010000017">
    <property type="protein sequence ID" value="MEE6261044.1"/>
    <property type="molecule type" value="Genomic_DNA"/>
</dbReference>
<dbReference type="SMART" id="SM00849">
    <property type="entry name" value="Lactamase_B"/>
    <property type="match status" value="1"/>
</dbReference>
<dbReference type="PANTHER" id="PTHR46018:SF4">
    <property type="entry name" value="METALLO-HYDROLASE YHFI-RELATED"/>
    <property type="match status" value="1"/>
</dbReference>
<evidence type="ECO:0000313" key="3">
    <source>
        <dbReference type="Proteomes" id="UP001332243"/>
    </source>
</evidence>
<feature type="domain" description="Metallo-beta-lactamase" evidence="1">
    <location>
        <begin position="18"/>
        <end position="213"/>
    </location>
</feature>
<dbReference type="Proteomes" id="UP001332243">
    <property type="component" value="Unassembled WGS sequence"/>
</dbReference>
<organism evidence="2 3">
    <name type="scientific">Plantactinospora sonchi</name>
    <dbReference type="NCBI Taxonomy" id="1544735"/>
    <lineage>
        <taxon>Bacteria</taxon>
        <taxon>Bacillati</taxon>
        <taxon>Actinomycetota</taxon>
        <taxon>Actinomycetes</taxon>
        <taxon>Micromonosporales</taxon>
        <taxon>Micromonosporaceae</taxon>
        <taxon>Plantactinospora</taxon>
    </lineage>
</organism>
<evidence type="ECO:0000313" key="2">
    <source>
        <dbReference type="EMBL" id="MEE6261044.1"/>
    </source>
</evidence>
<dbReference type="CDD" id="cd07716">
    <property type="entry name" value="RNaseZ_short-form-like_MBL-fold"/>
    <property type="match status" value="1"/>
</dbReference>
<dbReference type="InterPro" id="IPR001279">
    <property type="entry name" value="Metallo-B-lactamas"/>
</dbReference>
<keyword evidence="3" id="KW-1185">Reference proteome</keyword>